<accession>A0A7S1QAN5</accession>
<keyword evidence="5" id="KW-0966">Cell projection</keyword>
<proteinExistence type="inferred from homology"/>
<dbReference type="EMBL" id="HBGF01029858">
    <property type="protein sequence ID" value="CAD9125966.1"/>
    <property type="molecule type" value="Transcribed_RNA"/>
</dbReference>
<dbReference type="Gene3D" id="1.25.40.10">
    <property type="entry name" value="Tetratricopeptide repeat domain"/>
    <property type="match status" value="3"/>
</dbReference>
<comment type="similarity">
    <text evidence="2">Belongs to the IFT56 family.</text>
</comment>
<evidence type="ECO:0000256" key="6">
    <source>
        <dbReference type="SAM" id="MobiDB-lite"/>
    </source>
</evidence>
<dbReference type="PANTHER" id="PTHR14781">
    <property type="entry name" value="INTRAFLAGELLAR TRANSPORT PROTEIN 56"/>
    <property type="match status" value="1"/>
</dbReference>
<evidence type="ECO:0000256" key="2">
    <source>
        <dbReference type="ARBA" id="ARBA00007834"/>
    </source>
</evidence>
<evidence type="ECO:0000256" key="4">
    <source>
        <dbReference type="ARBA" id="ARBA00022803"/>
    </source>
</evidence>
<organism evidence="7">
    <name type="scientific">Neobodo designis</name>
    <name type="common">Flagellated protozoan</name>
    <name type="synonym">Bodo designis</name>
    <dbReference type="NCBI Taxonomy" id="312471"/>
    <lineage>
        <taxon>Eukaryota</taxon>
        <taxon>Discoba</taxon>
        <taxon>Euglenozoa</taxon>
        <taxon>Kinetoplastea</taxon>
        <taxon>Metakinetoplastina</taxon>
        <taxon>Neobodonida</taxon>
        <taxon>Neobodo</taxon>
    </lineage>
</organism>
<dbReference type="GO" id="GO:0120170">
    <property type="term" value="F:intraciliary transport particle B binding"/>
    <property type="evidence" value="ECO:0007669"/>
    <property type="project" value="TreeGrafter"/>
</dbReference>
<reference evidence="7" key="1">
    <citation type="submission" date="2021-01" db="EMBL/GenBank/DDBJ databases">
        <authorList>
            <person name="Corre E."/>
            <person name="Pelletier E."/>
            <person name="Niang G."/>
            <person name="Scheremetjew M."/>
            <person name="Finn R."/>
            <person name="Kale V."/>
            <person name="Holt S."/>
            <person name="Cochrane G."/>
            <person name="Meng A."/>
            <person name="Brown T."/>
            <person name="Cohen L."/>
        </authorList>
    </citation>
    <scope>NUCLEOTIDE SEQUENCE</scope>
    <source>
        <strain evidence="7">CCAP 1951/1</strain>
    </source>
</reference>
<dbReference type="GO" id="GO:0030992">
    <property type="term" value="C:intraciliary transport particle B"/>
    <property type="evidence" value="ECO:0007669"/>
    <property type="project" value="TreeGrafter"/>
</dbReference>
<dbReference type="GO" id="GO:0035735">
    <property type="term" value="P:intraciliary transport involved in cilium assembly"/>
    <property type="evidence" value="ECO:0007669"/>
    <property type="project" value="TreeGrafter"/>
</dbReference>
<comment type="subcellular location">
    <subcellularLocation>
        <location evidence="1">Cell projection</location>
        <location evidence="1">Cilium</location>
    </subcellularLocation>
</comment>
<sequence length="567" mass="64615">MINPSGRVKQKKPVVAPKPSAGRQSPLEQLEDSLQARDFSKAVAILEFYKNTNLPMGDIDVNAWLAYAAFHMGDYGKAIDTYKEMLAQDDADQVHWLHIACCYYCNAQMKEAEEAAIKGPPSSLQNRLLFHIAHKFNDEAKLMNYHTKLQDTIEDQLSLAAIHYFRNHFQEATDIYKRILMQSREYLALNVYVALCYYKLDYYDVSNEVLNVYLQAHPDSAVAINLKACNQYRLYTGKVAEAELEVLVKMQATAFNVEHHVVNHNLCVFRNGEGALQALPPLLDVIPEARLNLVVYHLRNDNITDAYELLKNLEPVTPQEYILKAVVNASIGQQIDSREHLKLAQQHFQLVGGSASECDTIPGRQCMASCFFLLRQFEDVLVYLKSIKAYFLTDDTFNYTYGIACAATGQWNEAEECLTAIKGDKTKAEYSFTSWLVRTYIMNRHAKKAWDHYLKMDTNNESFNTLQLIAHDCYRAGSFYYSAKAFDVLERLDGAAEYWDGKKGACVGVFQQVLANKEPADSFWDVVKMLEQSVAMHQQDKPQIAAQAEHIVGVMKKYAKESNMKRK</sequence>
<keyword evidence="4" id="KW-0802">TPR repeat</keyword>
<dbReference type="GO" id="GO:0036064">
    <property type="term" value="C:ciliary basal body"/>
    <property type="evidence" value="ECO:0007669"/>
    <property type="project" value="TreeGrafter"/>
</dbReference>
<evidence type="ECO:0008006" key="8">
    <source>
        <dbReference type="Google" id="ProtNLM"/>
    </source>
</evidence>
<feature type="region of interest" description="Disordered" evidence="6">
    <location>
        <begin position="1"/>
        <end position="28"/>
    </location>
</feature>
<dbReference type="FunFam" id="1.25.40.10:FF:000233">
    <property type="entry name" value="Tetratricopeptide repeat domain 26"/>
    <property type="match status" value="1"/>
</dbReference>
<protein>
    <recommendedName>
        <fullName evidence="8">Intraflagellar transport protein 56</fullName>
    </recommendedName>
</protein>
<dbReference type="PANTHER" id="PTHR14781:SF0">
    <property type="entry name" value="INTRAFLAGELLAR TRANSPORT PROTEIN 56"/>
    <property type="match status" value="1"/>
</dbReference>
<dbReference type="SUPFAM" id="SSF48452">
    <property type="entry name" value="TPR-like"/>
    <property type="match status" value="2"/>
</dbReference>
<dbReference type="GO" id="GO:0097546">
    <property type="term" value="C:ciliary base"/>
    <property type="evidence" value="ECO:0007669"/>
    <property type="project" value="TreeGrafter"/>
</dbReference>
<evidence type="ECO:0000256" key="5">
    <source>
        <dbReference type="ARBA" id="ARBA00023273"/>
    </source>
</evidence>
<evidence type="ECO:0000313" key="7">
    <source>
        <dbReference type="EMBL" id="CAD9125966.1"/>
    </source>
</evidence>
<evidence type="ECO:0000256" key="1">
    <source>
        <dbReference type="ARBA" id="ARBA00004138"/>
    </source>
</evidence>
<gene>
    <name evidence="7" type="ORF">NDES1114_LOCUS19873</name>
</gene>
<evidence type="ECO:0000256" key="3">
    <source>
        <dbReference type="ARBA" id="ARBA00022737"/>
    </source>
</evidence>
<dbReference type="InterPro" id="IPR030511">
    <property type="entry name" value="TTC26"/>
</dbReference>
<dbReference type="AlphaFoldDB" id="A0A7S1QAN5"/>
<keyword evidence="3" id="KW-0677">Repeat</keyword>
<name>A0A7S1QAN5_NEODS</name>
<dbReference type="InterPro" id="IPR011990">
    <property type="entry name" value="TPR-like_helical_dom_sf"/>
</dbReference>
<dbReference type="GO" id="GO:0035720">
    <property type="term" value="P:intraciliary anterograde transport"/>
    <property type="evidence" value="ECO:0007669"/>
    <property type="project" value="TreeGrafter"/>
</dbReference>